<dbReference type="PANTHER" id="PTHR43737">
    <property type="entry name" value="BLL7424 PROTEIN"/>
    <property type="match status" value="1"/>
</dbReference>
<name>A0A5R8KAE6_9BACT</name>
<accession>A0A5R8KAE6</accession>
<gene>
    <name evidence="1" type="ORF">FEM03_19070</name>
</gene>
<keyword evidence="2" id="KW-1185">Reference proteome</keyword>
<protein>
    <submittedName>
        <fullName evidence="1">DUF1501 domain-containing protein</fullName>
    </submittedName>
</protein>
<dbReference type="EMBL" id="VAUV01000015">
    <property type="protein sequence ID" value="TLD69247.1"/>
    <property type="molecule type" value="Genomic_DNA"/>
</dbReference>
<dbReference type="SUPFAM" id="SSF53649">
    <property type="entry name" value="Alkaline phosphatase-like"/>
    <property type="match status" value="1"/>
</dbReference>
<dbReference type="InterPro" id="IPR017850">
    <property type="entry name" value="Alkaline_phosphatase_core_sf"/>
</dbReference>
<evidence type="ECO:0000313" key="2">
    <source>
        <dbReference type="Proteomes" id="UP000306196"/>
    </source>
</evidence>
<reference evidence="1 2" key="1">
    <citation type="submission" date="2019-05" db="EMBL/GenBank/DDBJ databases">
        <title>Verrucobacter flavum gen. nov., sp. nov. a new member of the family Verrucomicrobiaceae.</title>
        <authorList>
            <person name="Szuroczki S."/>
            <person name="Abbaszade G."/>
            <person name="Szabo A."/>
            <person name="Felfoldi T."/>
            <person name="Schumann P."/>
            <person name="Boka K."/>
            <person name="Keki Z."/>
            <person name="Toumi M."/>
            <person name="Toth E."/>
        </authorList>
    </citation>
    <scope>NUCLEOTIDE SEQUENCE [LARGE SCALE GENOMIC DNA]</scope>
    <source>
        <strain evidence="1 2">MG-N-17</strain>
    </source>
</reference>
<organism evidence="1 2">
    <name type="scientific">Phragmitibacter flavus</name>
    <dbReference type="NCBI Taxonomy" id="2576071"/>
    <lineage>
        <taxon>Bacteria</taxon>
        <taxon>Pseudomonadati</taxon>
        <taxon>Verrucomicrobiota</taxon>
        <taxon>Verrucomicrobiia</taxon>
        <taxon>Verrucomicrobiales</taxon>
        <taxon>Verrucomicrobiaceae</taxon>
        <taxon>Phragmitibacter</taxon>
    </lineage>
</organism>
<dbReference type="OrthoDB" id="9783759at2"/>
<evidence type="ECO:0000313" key="1">
    <source>
        <dbReference type="EMBL" id="TLD69247.1"/>
    </source>
</evidence>
<dbReference type="Proteomes" id="UP000306196">
    <property type="component" value="Unassembled WGS sequence"/>
</dbReference>
<proteinExistence type="predicted"/>
<sequence>MSRREVLSKMGMGLGGMALADMMGGGGTKLAAAEASSMAAARVGGLSHLPDFAPKAKRVIFLFMSGGPSQFESFDYKPVLQKNQGDEFPASFRKGGKPLGMSGAQSKFTMVGSPFEFRQHGQSGAWISSLFPHTAKVADDLCFVKSMTSDAVNHDPALTFMQTGSQLPGRPSMGAWLNYGLGTDNADLPSFVVLISKRGVDQPLSYRLWDSGFLPSHHSGVHFRTGKDAVLFLSEPAGVSRASTRRMLDALKEMHTEKMRAMPDAGVNARIEQYEMAFRMQASVPEATDLSSEPEHIFKLYGDDAKKTGSFAANCIQARRLAERGVKFIQLYHPGWDHHGGLCEESAYPTSAREVDQPCAALLTDLKNRDMLKDTLVIWGGEFGRTSYSQGNFSKKETGTPAYGRDHHRDCFTFWMAGGGIKGGLTYGESDELGYNVGRDAVTVNDFHATVLHLLGINHERFTYRFQGRDFRLTDVAGNVVKAIMA</sequence>
<dbReference type="AlphaFoldDB" id="A0A5R8KAE6"/>
<comment type="caution">
    <text evidence="1">The sequence shown here is derived from an EMBL/GenBank/DDBJ whole genome shotgun (WGS) entry which is preliminary data.</text>
</comment>
<dbReference type="InterPro" id="IPR010869">
    <property type="entry name" value="DUF1501"/>
</dbReference>
<dbReference type="Gene3D" id="3.40.720.10">
    <property type="entry name" value="Alkaline Phosphatase, subunit A"/>
    <property type="match status" value="1"/>
</dbReference>
<dbReference type="Pfam" id="PF07394">
    <property type="entry name" value="DUF1501"/>
    <property type="match status" value="1"/>
</dbReference>
<dbReference type="PANTHER" id="PTHR43737:SF1">
    <property type="entry name" value="DUF1501 DOMAIN-CONTAINING PROTEIN"/>
    <property type="match status" value="1"/>
</dbReference>